<evidence type="ECO:0000259" key="7">
    <source>
        <dbReference type="Pfam" id="PF00933"/>
    </source>
</evidence>
<dbReference type="InterPro" id="IPR051915">
    <property type="entry name" value="Cellulose_Degrad_GH3"/>
</dbReference>
<dbReference type="InterPro" id="IPR017853">
    <property type="entry name" value="GH"/>
</dbReference>
<dbReference type="SUPFAM" id="SSF51445">
    <property type="entry name" value="(Trans)glycosidases"/>
    <property type="match status" value="1"/>
</dbReference>
<dbReference type="Proteomes" id="UP001370490">
    <property type="component" value="Unassembled WGS sequence"/>
</dbReference>
<evidence type="ECO:0000256" key="4">
    <source>
        <dbReference type="ARBA" id="ARBA00022729"/>
    </source>
</evidence>
<sequence>MSFTDRDNSGRKNMTEAKYLIYKDPKQQINRQIKDLMNWMPLEEKIDQMTQIDGSELLKKVRAAMAVEARATGIRFVFAPCITVCRDPRWGRCYEGYGEDHTIVQEMTEIIPGLQGYIRDGSPKDVPFIAGRKNVAPCAKHFVGDGGTIKGINERVTDFHGLLSIHMSPYFNSIKGVSTIMISLPSWNGVKMHANRELITGVLKNKLRFRMEWEALALTYCVNHWWLQGSVLSDWQGLDKITSPPHANSSYSFQVGILAGIDMKPRELAWEAVRRSLVLLKNGKSADEPLLPLPKKASRILVAGSHVDSLGNQCGGWTITLQELGTNSLTIGSTILAAMEDTLDPTTEVVWSKNPGVAFLKSNKFSNSIVAVVESPYVESFGDSSNLTIPEPDLLVTL</sequence>
<keyword evidence="6" id="KW-0326">Glycosidase</keyword>
<gene>
    <name evidence="8" type="ORF">RJ641_008313</name>
</gene>
<dbReference type="PRINTS" id="PR00133">
    <property type="entry name" value="GLHYDRLASE3"/>
</dbReference>
<evidence type="ECO:0000256" key="5">
    <source>
        <dbReference type="ARBA" id="ARBA00022801"/>
    </source>
</evidence>
<dbReference type="InterPro" id="IPR036962">
    <property type="entry name" value="Glyco_hydro_3_N_sf"/>
</dbReference>
<evidence type="ECO:0000313" key="8">
    <source>
        <dbReference type="EMBL" id="KAK6926594.1"/>
    </source>
</evidence>
<protein>
    <recommendedName>
        <fullName evidence="3">beta-glucosidase</fullName>
        <ecNumber evidence="3">3.2.1.21</ecNumber>
    </recommendedName>
</protein>
<reference evidence="8 9" key="1">
    <citation type="submission" date="2023-12" db="EMBL/GenBank/DDBJ databases">
        <title>A high-quality genome assembly for Dillenia turbinata (Dilleniales).</title>
        <authorList>
            <person name="Chanderbali A."/>
        </authorList>
    </citation>
    <scope>NUCLEOTIDE SEQUENCE [LARGE SCALE GENOMIC DNA]</scope>
    <source>
        <strain evidence="8">LSX21</strain>
        <tissue evidence="8">Leaf</tissue>
    </source>
</reference>
<dbReference type="InterPro" id="IPR001764">
    <property type="entry name" value="Glyco_hydro_3_N"/>
</dbReference>
<proteinExistence type="inferred from homology"/>
<evidence type="ECO:0000256" key="2">
    <source>
        <dbReference type="ARBA" id="ARBA00005336"/>
    </source>
</evidence>
<keyword evidence="5 8" id="KW-0378">Hydrolase</keyword>
<keyword evidence="9" id="KW-1185">Reference proteome</keyword>
<dbReference type="Pfam" id="PF00933">
    <property type="entry name" value="Glyco_hydro_3"/>
    <property type="match status" value="1"/>
</dbReference>
<dbReference type="PANTHER" id="PTHR30620">
    <property type="entry name" value="PERIPLASMIC BETA-GLUCOSIDASE-RELATED"/>
    <property type="match status" value="1"/>
</dbReference>
<name>A0AAN8Z4W5_9MAGN</name>
<dbReference type="GO" id="GO:0008422">
    <property type="term" value="F:beta-glucosidase activity"/>
    <property type="evidence" value="ECO:0007669"/>
    <property type="project" value="UniProtKB-EC"/>
</dbReference>
<dbReference type="SUPFAM" id="SSF52279">
    <property type="entry name" value="Beta-D-glucan exohydrolase, C-terminal domain"/>
    <property type="match status" value="1"/>
</dbReference>
<accession>A0AAN8Z4W5</accession>
<keyword evidence="4" id="KW-0732">Signal</keyword>
<evidence type="ECO:0000256" key="1">
    <source>
        <dbReference type="ARBA" id="ARBA00000448"/>
    </source>
</evidence>
<dbReference type="Gene3D" id="3.40.50.1700">
    <property type="entry name" value="Glycoside hydrolase family 3 C-terminal domain"/>
    <property type="match status" value="1"/>
</dbReference>
<dbReference type="GO" id="GO:0009251">
    <property type="term" value="P:glucan catabolic process"/>
    <property type="evidence" value="ECO:0007669"/>
    <property type="project" value="TreeGrafter"/>
</dbReference>
<dbReference type="EC" id="3.2.1.21" evidence="3"/>
<dbReference type="Gene3D" id="3.20.20.300">
    <property type="entry name" value="Glycoside hydrolase, family 3, N-terminal domain"/>
    <property type="match status" value="1"/>
</dbReference>
<dbReference type="PANTHER" id="PTHR30620:SF16">
    <property type="entry name" value="LYSOSOMAL BETA GLUCOSIDASE"/>
    <property type="match status" value="1"/>
</dbReference>
<dbReference type="AlphaFoldDB" id="A0AAN8Z4W5"/>
<organism evidence="8 9">
    <name type="scientific">Dillenia turbinata</name>
    <dbReference type="NCBI Taxonomy" id="194707"/>
    <lineage>
        <taxon>Eukaryota</taxon>
        <taxon>Viridiplantae</taxon>
        <taxon>Streptophyta</taxon>
        <taxon>Embryophyta</taxon>
        <taxon>Tracheophyta</taxon>
        <taxon>Spermatophyta</taxon>
        <taxon>Magnoliopsida</taxon>
        <taxon>eudicotyledons</taxon>
        <taxon>Gunneridae</taxon>
        <taxon>Pentapetalae</taxon>
        <taxon>Dilleniales</taxon>
        <taxon>Dilleniaceae</taxon>
        <taxon>Dillenia</taxon>
    </lineage>
</organism>
<dbReference type="InterPro" id="IPR036881">
    <property type="entry name" value="Glyco_hydro_3_C_sf"/>
</dbReference>
<evidence type="ECO:0000256" key="3">
    <source>
        <dbReference type="ARBA" id="ARBA00012744"/>
    </source>
</evidence>
<evidence type="ECO:0000256" key="6">
    <source>
        <dbReference type="ARBA" id="ARBA00023295"/>
    </source>
</evidence>
<comment type="caution">
    <text evidence="8">The sequence shown here is derived from an EMBL/GenBank/DDBJ whole genome shotgun (WGS) entry which is preliminary data.</text>
</comment>
<dbReference type="EMBL" id="JBAMMX010000015">
    <property type="protein sequence ID" value="KAK6926594.1"/>
    <property type="molecule type" value="Genomic_DNA"/>
</dbReference>
<comment type="similarity">
    <text evidence="2">Belongs to the glycosyl hydrolase 3 family.</text>
</comment>
<comment type="catalytic activity">
    <reaction evidence="1">
        <text>Hydrolysis of terminal, non-reducing beta-D-glucosyl residues with release of beta-D-glucose.</text>
        <dbReference type="EC" id="3.2.1.21"/>
    </reaction>
</comment>
<feature type="domain" description="Glycoside hydrolase family 3 N-terminal" evidence="7">
    <location>
        <begin position="25"/>
        <end position="284"/>
    </location>
</feature>
<evidence type="ECO:0000313" key="9">
    <source>
        <dbReference type="Proteomes" id="UP001370490"/>
    </source>
</evidence>